<dbReference type="KEGG" id="ag:BAB39207"/>
<comment type="caution">
    <text evidence="1">The sequence shown here is derived from an EMBL/GenBank/DDBJ whole genome shotgun (WGS) entry which is preliminary data.</text>
</comment>
<name>A0A0D0PYF8_KITGR</name>
<dbReference type="Proteomes" id="UP000032066">
    <property type="component" value="Unassembled WGS sequence"/>
</dbReference>
<evidence type="ECO:0000313" key="2">
    <source>
        <dbReference type="Proteomes" id="UP000032066"/>
    </source>
</evidence>
<sequence>MPDAIEFEHEGRRNPNSAEAESAYSSIIAALDLQESDYAVISGHSRIVGAAALVYPDADAETLLAASLWTACLIVNDDRWDYVQEDGGRLAPGEWFDGVTEVVDTWRTAGPRLPDPFFELVRTTMSRLDAALGAEAADEIGHEIKRAITAMKWEGVWNEYTKKTSLATYLSFRRGYCTMDVQVVLDKWINGGRSFAALRDDPVRRAIDDVVVRFGCLSNDYYSWGREKKAVDKSNAVRILMDHAGYDESTALAHVRDDCVQAITDLDCIEESIKRSGHLGSHAQELLDYLACHRPLIYAAATWPTETNRYR</sequence>
<dbReference type="CDD" id="cd00687">
    <property type="entry name" value="Terpene_cyclase_nonplant_C1"/>
    <property type="match status" value="1"/>
</dbReference>
<dbReference type="OrthoDB" id="2989600at2"/>
<dbReference type="FunFam" id="1.10.600.10:FF:000067">
    <property type="entry name" value="Terpentetriene synthase"/>
    <property type="match status" value="1"/>
</dbReference>
<evidence type="ECO:0000313" key="1">
    <source>
        <dbReference type="EMBL" id="KIQ65362.1"/>
    </source>
</evidence>
<dbReference type="Gene3D" id="1.10.600.10">
    <property type="entry name" value="Farnesyl Diphosphate Synthase"/>
    <property type="match status" value="1"/>
</dbReference>
<dbReference type="SMR" id="A0A0D0PYF8"/>
<dbReference type="InterPro" id="IPR008949">
    <property type="entry name" value="Isoprenoid_synthase_dom_sf"/>
</dbReference>
<dbReference type="RefSeq" id="WP_043911627.1">
    <property type="nucleotide sequence ID" value="NZ_JXZB01000002.1"/>
</dbReference>
<evidence type="ECO:0008006" key="3">
    <source>
        <dbReference type="Google" id="ProtNLM"/>
    </source>
</evidence>
<organism evidence="1 2">
    <name type="scientific">Kitasatospora griseola</name>
    <name type="common">Streptomyces griseolosporeus</name>
    <dbReference type="NCBI Taxonomy" id="2064"/>
    <lineage>
        <taxon>Bacteria</taxon>
        <taxon>Bacillati</taxon>
        <taxon>Actinomycetota</taxon>
        <taxon>Actinomycetes</taxon>
        <taxon>Kitasatosporales</taxon>
        <taxon>Streptomycetaceae</taxon>
        <taxon>Kitasatospora</taxon>
    </lineage>
</organism>
<dbReference type="Pfam" id="PF19086">
    <property type="entry name" value="Terpene_syn_C_2"/>
    <property type="match status" value="1"/>
</dbReference>
<protein>
    <recommendedName>
        <fullName evidence="3">Terpene synthase</fullName>
    </recommendedName>
</protein>
<reference evidence="1 2" key="1">
    <citation type="submission" date="2015-02" db="EMBL/GenBank/DDBJ databases">
        <title>Draft genome sequence of Kitasatospora griseola MF730-N6, a bafilomycin, terpentecin and satosporin producer.</title>
        <authorList>
            <person name="Arens J.C."/>
            <person name="Haltli B."/>
            <person name="Kerr R.G."/>
        </authorList>
    </citation>
    <scope>NUCLEOTIDE SEQUENCE [LARGE SCALE GENOMIC DNA]</scope>
    <source>
        <strain evidence="1 2">MF730-N6</strain>
    </source>
</reference>
<dbReference type="AlphaFoldDB" id="A0A0D0PYF8"/>
<accession>A0A0D0PYF8</accession>
<proteinExistence type="predicted"/>
<gene>
    <name evidence="1" type="ORF">TR51_15705</name>
</gene>
<dbReference type="SUPFAM" id="SSF48576">
    <property type="entry name" value="Terpenoid synthases"/>
    <property type="match status" value="1"/>
</dbReference>
<keyword evidence="2" id="KW-1185">Reference proteome</keyword>
<dbReference type="EMBL" id="JXZB01000002">
    <property type="protein sequence ID" value="KIQ65362.1"/>
    <property type="molecule type" value="Genomic_DNA"/>
</dbReference>
<dbReference type="PATRIC" id="fig|2064.6.peg.3371"/>